<comment type="caution">
    <text evidence="2">The sequence shown here is derived from an EMBL/GenBank/DDBJ whole genome shotgun (WGS) entry which is preliminary data.</text>
</comment>
<keyword evidence="1" id="KW-0732">Signal</keyword>
<dbReference type="AlphaFoldDB" id="A0A7V4DYK1"/>
<dbReference type="EMBL" id="DTDV01000017">
    <property type="protein sequence ID" value="HGK24018.1"/>
    <property type="molecule type" value="Genomic_DNA"/>
</dbReference>
<gene>
    <name evidence="2" type="ORF">ENU78_06260</name>
</gene>
<sequence>MRKNYIFIFTLILFLSTIIFAQTQTTTKTQPPKKPATIFVLHALTFSNLSKGNLEKDLKSLDDTFKMSIPIYHPAIGLNLSFYTKLQQKGLPYPSMINRILKNLVNILNSSELPDKTTINIVLYTEDDKDLYNGKTLFLTFPLSAIKEYNKTKDLNKFGSQIIVFLETEKLEYKNGVFTAKNYDFEWILKI</sequence>
<feature type="chain" id="PRO_5031244944" description="Lipoprotein" evidence="1">
    <location>
        <begin position="22"/>
        <end position="191"/>
    </location>
</feature>
<name>A0A7V4DYK1_DICTH</name>
<evidence type="ECO:0008006" key="3">
    <source>
        <dbReference type="Google" id="ProtNLM"/>
    </source>
</evidence>
<protein>
    <recommendedName>
        <fullName evidence="3">Lipoprotein</fullName>
    </recommendedName>
</protein>
<proteinExistence type="predicted"/>
<evidence type="ECO:0000256" key="1">
    <source>
        <dbReference type="SAM" id="SignalP"/>
    </source>
</evidence>
<dbReference type="RefSeq" id="WP_012546991.1">
    <property type="nucleotide sequence ID" value="NZ_VTFL01000002.1"/>
</dbReference>
<evidence type="ECO:0000313" key="2">
    <source>
        <dbReference type="EMBL" id="HGK24018.1"/>
    </source>
</evidence>
<feature type="signal peptide" evidence="1">
    <location>
        <begin position="1"/>
        <end position="21"/>
    </location>
</feature>
<dbReference type="OMA" id="YHPAIGL"/>
<organism evidence="2">
    <name type="scientific">Dictyoglomus thermophilum</name>
    <dbReference type="NCBI Taxonomy" id="14"/>
    <lineage>
        <taxon>Bacteria</taxon>
        <taxon>Pseudomonadati</taxon>
        <taxon>Dictyoglomota</taxon>
        <taxon>Dictyoglomia</taxon>
        <taxon>Dictyoglomales</taxon>
        <taxon>Dictyoglomaceae</taxon>
        <taxon>Dictyoglomus</taxon>
    </lineage>
</organism>
<reference evidence="2" key="1">
    <citation type="journal article" date="2020" name="mSystems">
        <title>Genome- and Community-Level Interaction Insights into Carbon Utilization and Element Cycling Functions of Hydrothermarchaeota in Hydrothermal Sediment.</title>
        <authorList>
            <person name="Zhou Z."/>
            <person name="Liu Y."/>
            <person name="Xu W."/>
            <person name="Pan J."/>
            <person name="Luo Z.H."/>
            <person name="Li M."/>
        </authorList>
    </citation>
    <scope>NUCLEOTIDE SEQUENCE [LARGE SCALE GENOMIC DNA]</scope>
    <source>
        <strain evidence="2">SpSt-70</strain>
    </source>
</reference>
<accession>A0A7V4DYK1</accession>